<organism evidence="1 2">
    <name type="scientific">Nitzschia inconspicua</name>
    <dbReference type="NCBI Taxonomy" id="303405"/>
    <lineage>
        <taxon>Eukaryota</taxon>
        <taxon>Sar</taxon>
        <taxon>Stramenopiles</taxon>
        <taxon>Ochrophyta</taxon>
        <taxon>Bacillariophyta</taxon>
        <taxon>Bacillariophyceae</taxon>
        <taxon>Bacillariophycidae</taxon>
        <taxon>Bacillariales</taxon>
        <taxon>Bacillariaceae</taxon>
        <taxon>Nitzschia</taxon>
    </lineage>
</organism>
<dbReference type="AlphaFoldDB" id="A0A9K3LL66"/>
<gene>
    <name evidence="1" type="ORF">IV203_037284</name>
</gene>
<comment type="caution">
    <text evidence="1">The sequence shown here is derived from an EMBL/GenBank/DDBJ whole genome shotgun (WGS) entry which is preliminary data.</text>
</comment>
<reference evidence="1" key="2">
    <citation type="submission" date="2021-04" db="EMBL/GenBank/DDBJ databases">
        <authorList>
            <person name="Podell S."/>
        </authorList>
    </citation>
    <scope>NUCLEOTIDE SEQUENCE</scope>
    <source>
        <strain evidence="1">Hildebrandi</strain>
    </source>
</reference>
<proteinExistence type="predicted"/>
<dbReference type="Proteomes" id="UP000693970">
    <property type="component" value="Unassembled WGS sequence"/>
</dbReference>
<evidence type="ECO:0000313" key="1">
    <source>
        <dbReference type="EMBL" id="KAG7364082.1"/>
    </source>
</evidence>
<accession>A0A9K3LL66</accession>
<evidence type="ECO:0000313" key="2">
    <source>
        <dbReference type="Proteomes" id="UP000693970"/>
    </source>
</evidence>
<protein>
    <submittedName>
        <fullName evidence="1">Uncharacterized protein</fullName>
    </submittedName>
</protein>
<name>A0A9K3LL66_9STRA</name>
<sequence length="222" mass="25290">MVSIPETMPVTMPVTPEIFRRYGTAKCVVEKKPYVPDKTANSLSKKRKHSSCFRRVHFQQDPSSRRVLRKCIYGRATLTNEEKKALWWDKQSLRASVRQSIRMFKSNEHCEGPSFEEFSQRYLRARELCGNSNSVGMEELQFNLSDSPVRGLEQKIFPGTVRARQDIIRKVVAAQDKLPSHLPKEQQSKLLRAASQNLTRGSRMIARLNGIGDAGAAALDRI</sequence>
<keyword evidence="2" id="KW-1185">Reference proteome</keyword>
<reference evidence="1" key="1">
    <citation type="journal article" date="2021" name="Sci. Rep.">
        <title>Diploid genomic architecture of Nitzschia inconspicua, an elite biomass production diatom.</title>
        <authorList>
            <person name="Oliver A."/>
            <person name="Podell S."/>
            <person name="Pinowska A."/>
            <person name="Traller J.C."/>
            <person name="Smith S.R."/>
            <person name="McClure R."/>
            <person name="Beliaev A."/>
            <person name="Bohutskyi P."/>
            <person name="Hill E.A."/>
            <person name="Rabines A."/>
            <person name="Zheng H."/>
            <person name="Allen L.Z."/>
            <person name="Kuo A."/>
            <person name="Grigoriev I.V."/>
            <person name="Allen A.E."/>
            <person name="Hazlebeck D."/>
            <person name="Allen E.E."/>
        </authorList>
    </citation>
    <scope>NUCLEOTIDE SEQUENCE</scope>
    <source>
        <strain evidence="1">Hildebrandi</strain>
    </source>
</reference>
<dbReference type="EMBL" id="JAGRRH010000009">
    <property type="protein sequence ID" value="KAG7364082.1"/>
    <property type="molecule type" value="Genomic_DNA"/>
</dbReference>